<proteinExistence type="predicted"/>
<dbReference type="Gene3D" id="3.90.550.10">
    <property type="entry name" value="Spore Coat Polysaccharide Biosynthesis Protein SpsA, Chain A"/>
    <property type="match status" value="1"/>
</dbReference>
<accession>A0A3D9V385</accession>
<sequence length="334" mass="36256">MRTQEAVHRYEPVTELGATAIVVTHNSYAHIGECLAALRASGVAVRVVDNASTDGTTSLVAASYPDTWLVANTDNVGFAAAVNQALAGVTTDVVLLVNPDCVLREGTAEALVKLLRDHPDIGIAGPRLVGPDGRPRVSAHPFESWVSVVVSRFGGSLLPVAVRRLLCGKRRRQTYDACRHEPGAPIDVDWLSGACLAVRTSLLHELGGLDAAYFMYYEDEELCLQAGKRGARVVYLPSVQAMHIGGASTNDPRRIWPHLYRSMMRFFVRHRRRSYPVVRLAVLVRALLGIVLAGARSLTRSTTARARARAWAEVARIALAAKPSAIERGNTCTF</sequence>
<keyword evidence="1" id="KW-1133">Transmembrane helix</keyword>
<dbReference type="Pfam" id="PF00535">
    <property type="entry name" value="Glycos_transf_2"/>
    <property type="match status" value="1"/>
</dbReference>
<keyword evidence="1" id="KW-0812">Transmembrane</keyword>
<reference evidence="3 4" key="1">
    <citation type="submission" date="2018-08" db="EMBL/GenBank/DDBJ databases">
        <title>Sequencing the genomes of 1000 actinobacteria strains.</title>
        <authorList>
            <person name="Klenk H.-P."/>
        </authorList>
    </citation>
    <scope>NUCLEOTIDE SEQUENCE [LARGE SCALE GENOMIC DNA]</scope>
    <source>
        <strain evidence="3 4">DSM 22891</strain>
    </source>
</reference>
<dbReference type="PANTHER" id="PTHR43179:SF7">
    <property type="entry name" value="RHAMNOSYLTRANSFERASE WBBL"/>
    <property type="match status" value="1"/>
</dbReference>
<dbReference type="InterPro" id="IPR001173">
    <property type="entry name" value="Glyco_trans_2-like"/>
</dbReference>
<dbReference type="PANTHER" id="PTHR43179">
    <property type="entry name" value="RHAMNOSYLTRANSFERASE WBBL"/>
    <property type="match status" value="1"/>
</dbReference>
<dbReference type="OrthoDB" id="9771846at2"/>
<dbReference type="SUPFAM" id="SSF53448">
    <property type="entry name" value="Nucleotide-diphospho-sugar transferases"/>
    <property type="match status" value="1"/>
</dbReference>
<dbReference type="RefSeq" id="WP_115849651.1">
    <property type="nucleotide sequence ID" value="NZ_QTUC01000001.1"/>
</dbReference>
<feature type="domain" description="Glycosyltransferase 2-like" evidence="2">
    <location>
        <begin position="20"/>
        <end position="137"/>
    </location>
</feature>
<evidence type="ECO:0000256" key="1">
    <source>
        <dbReference type="SAM" id="Phobius"/>
    </source>
</evidence>
<dbReference type="InterPro" id="IPR029044">
    <property type="entry name" value="Nucleotide-diphossugar_trans"/>
</dbReference>
<comment type="caution">
    <text evidence="3">The sequence shown here is derived from an EMBL/GenBank/DDBJ whole genome shotgun (WGS) entry which is preliminary data.</text>
</comment>
<organism evidence="3 4">
    <name type="scientific">Thermasporomyces composti</name>
    <dbReference type="NCBI Taxonomy" id="696763"/>
    <lineage>
        <taxon>Bacteria</taxon>
        <taxon>Bacillati</taxon>
        <taxon>Actinomycetota</taxon>
        <taxon>Actinomycetes</taxon>
        <taxon>Propionibacteriales</taxon>
        <taxon>Nocardioidaceae</taxon>
        <taxon>Thermasporomyces</taxon>
    </lineage>
</organism>
<dbReference type="Proteomes" id="UP000256485">
    <property type="component" value="Unassembled WGS sequence"/>
</dbReference>
<protein>
    <recommendedName>
        <fullName evidence="2">Glycosyltransferase 2-like domain-containing protein</fullName>
    </recommendedName>
</protein>
<evidence type="ECO:0000259" key="2">
    <source>
        <dbReference type="Pfam" id="PF00535"/>
    </source>
</evidence>
<gene>
    <name evidence="3" type="ORF">DFJ64_1342</name>
</gene>
<dbReference type="AlphaFoldDB" id="A0A3D9V385"/>
<feature type="transmembrane region" description="Helical" evidence="1">
    <location>
        <begin position="277"/>
        <end position="295"/>
    </location>
</feature>
<dbReference type="CDD" id="cd04186">
    <property type="entry name" value="GT_2_like_c"/>
    <property type="match status" value="1"/>
</dbReference>
<dbReference type="EMBL" id="QTUC01000001">
    <property type="protein sequence ID" value="REF35949.1"/>
    <property type="molecule type" value="Genomic_DNA"/>
</dbReference>
<keyword evidence="1" id="KW-0472">Membrane</keyword>
<name>A0A3D9V385_THECX</name>
<evidence type="ECO:0000313" key="3">
    <source>
        <dbReference type="EMBL" id="REF35949.1"/>
    </source>
</evidence>
<evidence type="ECO:0000313" key="4">
    <source>
        <dbReference type="Proteomes" id="UP000256485"/>
    </source>
</evidence>
<keyword evidence="4" id="KW-1185">Reference proteome</keyword>